<dbReference type="Gene3D" id="3.40.50.150">
    <property type="entry name" value="Vaccinia Virus protein VP39"/>
    <property type="match status" value="1"/>
</dbReference>
<dbReference type="AlphaFoldDB" id="A0A1G1VSY7"/>
<feature type="domain" description="Methyltransferase type 11" evidence="1">
    <location>
        <begin position="55"/>
        <end position="135"/>
    </location>
</feature>
<proteinExistence type="predicted"/>
<dbReference type="EMBL" id="MHCJ01000003">
    <property type="protein sequence ID" value="OGY18502.1"/>
    <property type="molecule type" value="Genomic_DNA"/>
</dbReference>
<dbReference type="InterPro" id="IPR013216">
    <property type="entry name" value="Methyltransf_11"/>
</dbReference>
<organism evidence="2 3">
    <name type="scientific">Candidatus Chisholmbacteria bacterium RIFCSPHIGHO2_01_FULL_52_32</name>
    <dbReference type="NCBI Taxonomy" id="1797591"/>
    <lineage>
        <taxon>Bacteria</taxon>
        <taxon>Candidatus Chisholmiibacteriota</taxon>
    </lineage>
</organism>
<gene>
    <name evidence="2" type="ORF">A2786_03320</name>
</gene>
<evidence type="ECO:0000313" key="3">
    <source>
        <dbReference type="Proteomes" id="UP000179233"/>
    </source>
</evidence>
<sequence>MALARLLAVFTYILKKLNFLDLRVYSLAGFSSEKKFDYQRRYIKFRLTKDARVLDVGSGGEPFPYATYLVDLYPGKTQHRYNELKTNRKPLIQASVEHLPFKRKSIDFAYCAHVLEHVDDPARACEELMRVGKRGYIEVPTRLSDIIFNFTKIPNFHRWYVNRAGNSLIFVEYSDYERRDTRCNEFYQFAHSRYDNPLRRMFRRNKDLITNMFMWDQRFSYYVFSKDGELLSRSTNGI</sequence>
<dbReference type="Pfam" id="PF08241">
    <property type="entry name" value="Methyltransf_11"/>
    <property type="match status" value="1"/>
</dbReference>
<evidence type="ECO:0000313" key="2">
    <source>
        <dbReference type="EMBL" id="OGY18502.1"/>
    </source>
</evidence>
<evidence type="ECO:0000259" key="1">
    <source>
        <dbReference type="Pfam" id="PF08241"/>
    </source>
</evidence>
<name>A0A1G1VSY7_9BACT</name>
<comment type="caution">
    <text evidence="2">The sequence shown here is derived from an EMBL/GenBank/DDBJ whole genome shotgun (WGS) entry which is preliminary data.</text>
</comment>
<accession>A0A1G1VSY7</accession>
<protein>
    <recommendedName>
        <fullName evidence="1">Methyltransferase type 11 domain-containing protein</fullName>
    </recommendedName>
</protein>
<reference evidence="2 3" key="1">
    <citation type="journal article" date="2016" name="Nat. Commun.">
        <title>Thousands of microbial genomes shed light on interconnected biogeochemical processes in an aquifer system.</title>
        <authorList>
            <person name="Anantharaman K."/>
            <person name="Brown C.T."/>
            <person name="Hug L.A."/>
            <person name="Sharon I."/>
            <person name="Castelle C.J."/>
            <person name="Probst A.J."/>
            <person name="Thomas B.C."/>
            <person name="Singh A."/>
            <person name="Wilkins M.J."/>
            <person name="Karaoz U."/>
            <person name="Brodie E.L."/>
            <person name="Williams K.H."/>
            <person name="Hubbard S.S."/>
            <person name="Banfield J.F."/>
        </authorList>
    </citation>
    <scope>NUCLEOTIDE SEQUENCE [LARGE SCALE GENOMIC DNA]</scope>
</reference>
<dbReference type="Proteomes" id="UP000179233">
    <property type="component" value="Unassembled WGS sequence"/>
</dbReference>
<dbReference type="GO" id="GO:0008757">
    <property type="term" value="F:S-adenosylmethionine-dependent methyltransferase activity"/>
    <property type="evidence" value="ECO:0007669"/>
    <property type="project" value="InterPro"/>
</dbReference>
<dbReference type="SUPFAM" id="SSF53335">
    <property type="entry name" value="S-adenosyl-L-methionine-dependent methyltransferases"/>
    <property type="match status" value="1"/>
</dbReference>
<dbReference type="InterPro" id="IPR029063">
    <property type="entry name" value="SAM-dependent_MTases_sf"/>
</dbReference>